<dbReference type="InterPro" id="IPR001173">
    <property type="entry name" value="Glyco_trans_2-like"/>
</dbReference>
<dbReference type="PANTHER" id="PTHR48090:SF3">
    <property type="entry name" value="UNDECAPRENYL-PHOSPHATE 4-DEOXY-4-FORMAMIDO-L-ARABINOSE TRANSFERASE"/>
    <property type="match status" value="1"/>
</dbReference>
<accession>X1DW64</accession>
<reference evidence="10" key="1">
    <citation type="journal article" date="2014" name="Front. Microbiol.">
        <title>High frequency of phylogenetically diverse reductive dehalogenase-homologous genes in deep subseafloor sedimentary metagenomes.</title>
        <authorList>
            <person name="Kawai M."/>
            <person name="Futagami T."/>
            <person name="Toyoda A."/>
            <person name="Takaki Y."/>
            <person name="Nishi S."/>
            <person name="Hori S."/>
            <person name="Arai W."/>
            <person name="Tsubouchi T."/>
            <person name="Morono Y."/>
            <person name="Uchiyama I."/>
            <person name="Ito T."/>
            <person name="Fujiyama A."/>
            <person name="Inagaki F."/>
            <person name="Takami H."/>
        </authorList>
    </citation>
    <scope>NUCLEOTIDE SEQUENCE</scope>
    <source>
        <strain evidence="10">Expedition CK06-06</strain>
    </source>
</reference>
<evidence type="ECO:0000256" key="2">
    <source>
        <dbReference type="ARBA" id="ARBA00022676"/>
    </source>
</evidence>
<dbReference type="InterPro" id="IPR029044">
    <property type="entry name" value="Nucleotide-diphossugar_trans"/>
</dbReference>
<evidence type="ECO:0000256" key="8">
    <source>
        <dbReference type="SAM" id="Phobius"/>
    </source>
</evidence>
<evidence type="ECO:0000256" key="4">
    <source>
        <dbReference type="ARBA" id="ARBA00022692"/>
    </source>
</evidence>
<dbReference type="GO" id="GO:0009103">
    <property type="term" value="P:lipopolysaccharide biosynthetic process"/>
    <property type="evidence" value="ECO:0007669"/>
    <property type="project" value="UniProtKB-KW"/>
</dbReference>
<keyword evidence="6 8" id="KW-1133">Transmembrane helix</keyword>
<evidence type="ECO:0000256" key="1">
    <source>
        <dbReference type="ARBA" id="ARBA00022475"/>
    </source>
</evidence>
<evidence type="ECO:0000256" key="5">
    <source>
        <dbReference type="ARBA" id="ARBA00022985"/>
    </source>
</evidence>
<keyword evidence="1" id="KW-1003">Cell membrane</keyword>
<keyword evidence="3" id="KW-0808">Transferase</keyword>
<dbReference type="Pfam" id="PF00535">
    <property type="entry name" value="Glycos_transf_2"/>
    <property type="match status" value="1"/>
</dbReference>
<comment type="caution">
    <text evidence="10">The sequence shown here is derived from an EMBL/GenBank/DDBJ whole genome shotgun (WGS) entry which is preliminary data.</text>
</comment>
<dbReference type="PANTHER" id="PTHR48090">
    <property type="entry name" value="UNDECAPRENYL-PHOSPHATE 4-DEOXY-4-FORMAMIDO-L-ARABINOSE TRANSFERASE-RELATED"/>
    <property type="match status" value="1"/>
</dbReference>
<dbReference type="EMBL" id="BARU01000813">
    <property type="protein sequence ID" value="GAH25281.1"/>
    <property type="molecule type" value="Genomic_DNA"/>
</dbReference>
<keyword evidence="4 8" id="KW-0812">Transmembrane</keyword>
<dbReference type="GO" id="GO:0016757">
    <property type="term" value="F:glycosyltransferase activity"/>
    <property type="evidence" value="ECO:0007669"/>
    <property type="project" value="UniProtKB-KW"/>
</dbReference>
<dbReference type="Gene3D" id="3.90.550.10">
    <property type="entry name" value="Spore Coat Polysaccharide Biosynthesis Protein SpsA, Chain A"/>
    <property type="match status" value="1"/>
</dbReference>
<name>X1DW64_9ZZZZ</name>
<dbReference type="InterPro" id="IPR050256">
    <property type="entry name" value="Glycosyltransferase_2"/>
</dbReference>
<feature type="transmembrane region" description="Helical" evidence="8">
    <location>
        <begin position="276"/>
        <end position="299"/>
    </location>
</feature>
<evidence type="ECO:0000256" key="3">
    <source>
        <dbReference type="ARBA" id="ARBA00022679"/>
    </source>
</evidence>
<dbReference type="GO" id="GO:0005886">
    <property type="term" value="C:plasma membrane"/>
    <property type="evidence" value="ECO:0007669"/>
    <property type="project" value="TreeGrafter"/>
</dbReference>
<evidence type="ECO:0000256" key="6">
    <source>
        <dbReference type="ARBA" id="ARBA00022989"/>
    </source>
</evidence>
<dbReference type="AlphaFoldDB" id="X1DW64"/>
<keyword evidence="7 8" id="KW-0472">Membrane</keyword>
<keyword evidence="5" id="KW-0448">Lipopolysaccharide biosynthesis</keyword>
<organism evidence="10">
    <name type="scientific">marine sediment metagenome</name>
    <dbReference type="NCBI Taxonomy" id="412755"/>
    <lineage>
        <taxon>unclassified sequences</taxon>
        <taxon>metagenomes</taxon>
        <taxon>ecological metagenomes</taxon>
    </lineage>
</organism>
<dbReference type="CDD" id="cd04187">
    <property type="entry name" value="DPM1_like_bac"/>
    <property type="match status" value="1"/>
</dbReference>
<sequence length="345" mass="38435">MMTSSVDGSVEPRLSIVIAVFNEENNLSALVDEINAVCDERGWVREIIVVDDGSTDNSARVAGSMANVTVFRFRRNFGQTAAFDAGCHAAQYEYVVTMDGDGQNDPADIPNLIAHLEANNLDVVSGWRVHRQDTFAKRFVSRGANLLRKVFLNDTIHDSGCSLKVYRRECFDNVHLYGEMHRFIPALLEMRGFSIGELPVNHRPRRSGVSKYNAARTIKGLADIVLLWFWRSYSVRPIHLLGGIGVLFFLIAAIFGCRTVWLFATDRKLSSTLEPLLTVFSFIAGLLFVSLGILTDILIKIYYAISAERYYSVREIVKNGAIMKVADSPSRLSEARSGRASIDAS</sequence>
<feature type="transmembrane region" description="Helical" evidence="8">
    <location>
        <begin position="240"/>
        <end position="264"/>
    </location>
</feature>
<evidence type="ECO:0000313" key="10">
    <source>
        <dbReference type="EMBL" id="GAH25281.1"/>
    </source>
</evidence>
<keyword evidence="2" id="KW-0328">Glycosyltransferase</keyword>
<gene>
    <name evidence="10" type="ORF">S03H2_02436</name>
</gene>
<evidence type="ECO:0000259" key="9">
    <source>
        <dbReference type="Pfam" id="PF00535"/>
    </source>
</evidence>
<dbReference type="SUPFAM" id="SSF53448">
    <property type="entry name" value="Nucleotide-diphospho-sugar transferases"/>
    <property type="match status" value="1"/>
</dbReference>
<feature type="domain" description="Glycosyltransferase 2-like" evidence="9">
    <location>
        <begin position="15"/>
        <end position="172"/>
    </location>
</feature>
<protein>
    <recommendedName>
        <fullName evidence="9">Glycosyltransferase 2-like domain-containing protein</fullName>
    </recommendedName>
</protein>
<proteinExistence type="predicted"/>
<evidence type="ECO:0000256" key="7">
    <source>
        <dbReference type="ARBA" id="ARBA00023136"/>
    </source>
</evidence>